<dbReference type="Pfam" id="PF13385">
    <property type="entry name" value="Laminin_G_3"/>
    <property type="match status" value="1"/>
</dbReference>
<dbReference type="InterPro" id="IPR006558">
    <property type="entry name" value="LamG-like"/>
</dbReference>
<dbReference type="SMART" id="SM00560">
    <property type="entry name" value="LamGL"/>
    <property type="match status" value="1"/>
</dbReference>
<feature type="transmembrane region" description="Helical" evidence="4">
    <location>
        <begin position="139"/>
        <end position="161"/>
    </location>
</feature>
<feature type="region of interest" description="Disordered" evidence="3">
    <location>
        <begin position="163"/>
        <end position="188"/>
    </location>
</feature>
<evidence type="ECO:0000256" key="1">
    <source>
        <dbReference type="ARBA" id="ARBA00022729"/>
    </source>
</evidence>
<reference evidence="6" key="1">
    <citation type="submission" date="2022-10" db="EMBL/GenBank/DDBJ databases">
        <title>The complete genomes of actinobacterial strains from the NBC collection.</title>
        <authorList>
            <person name="Joergensen T.S."/>
            <person name="Alvarez Arevalo M."/>
            <person name="Sterndorff E.B."/>
            <person name="Faurdal D."/>
            <person name="Vuksanovic O."/>
            <person name="Mourched A.-S."/>
            <person name="Charusanti P."/>
            <person name="Shaw S."/>
            <person name="Blin K."/>
            <person name="Weber T."/>
        </authorList>
    </citation>
    <scope>NUCLEOTIDE SEQUENCE</scope>
    <source>
        <strain evidence="6">NBC_00248</strain>
    </source>
</reference>
<keyword evidence="4" id="KW-1133">Transmembrane helix</keyword>
<feature type="compositionally biased region" description="Low complexity" evidence="3">
    <location>
        <begin position="36"/>
        <end position="87"/>
    </location>
</feature>
<dbReference type="RefSeq" id="WP_328962223.1">
    <property type="nucleotide sequence ID" value="NZ_CP108090.1"/>
</dbReference>
<evidence type="ECO:0000256" key="4">
    <source>
        <dbReference type="SAM" id="Phobius"/>
    </source>
</evidence>
<accession>A0ABZ1TEC1</accession>
<evidence type="ECO:0000259" key="5">
    <source>
        <dbReference type="SMART" id="SM00560"/>
    </source>
</evidence>
<dbReference type="InterPro" id="IPR013320">
    <property type="entry name" value="ConA-like_dom_sf"/>
</dbReference>
<keyword evidence="2" id="KW-1015">Disulfide bond</keyword>
<keyword evidence="4" id="KW-0812">Transmembrane</keyword>
<keyword evidence="1" id="KW-0732">Signal</keyword>
<evidence type="ECO:0000313" key="6">
    <source>
        <dbReference type="EMBL" id="WUQ13182.1"/>
    </source>
</evidence>
<feature type="compositionally biased region" description="Gly residues" evidence="3">
    <location>
        <begin position="18"/>
        <end position="35"/>
    </location>
</feature>
<feature type="region of interest" description="Disordered" evidence="3">
    <location>
        <begin position="1"/>
        <end position="130"/>
    </location>
</feature>
<dbReference type="SUPFAM" id="SSF49899">
    <property type="entry name" value="Concanavalin A-like lectins/glucanases"/>
    <property type="match status" value="1"/>
</dbReference>
<proteinExistence type="predicted"/>
<evidence type="ECO:0000256" key="3">
    <source>
        <dbReference type="SAM" id="MobiDB-lite"/>
    </source>
</evidence>
<dbReference type="EMBL" id="CP108090">
    <property type="protein sequence ID" value="WUQ13182.1"/>
    <property type="molecule type" value="Genomic_DNA"/>
</dbReference>
<keyword evidence="4" id="KW-0472">Membrane</keyword>
<protein>
    <recommendedName>
        <fullName evidence="5">LamG-like jellyroll fold domain-containing protein</fullName>
    </recommendedName>
</protein>
<keyword evidence="7" id="KW-1185">Reference proteome</keyword>
<sequence length="413" mass="43135">MTDGTNPPSHPQPEPAPGSGGYGFPPGPPAQGGYGYPTPSGGYGYPQSGQQPNPYQQDPGGGYQQDPGAGYQQDPGGGFQQDPGAGYQQDPGGGQWSPAAPAQPGFTRLAGPDLPGSSQQPDWEAMADRSAAERRKKRLWMLGGAVTVLALLAGGGTFFLLGDDDGQDAQPSNSASASPEPEDSKGPAAYTATVAGDDTLLRDSYGGMGIRLGPDLKVGALGKRFQVIGKGNGNSWGQSAEPVVDVTKSFTVTARAYNSATKGSRIIMSQGDGESFSFELGVNEVNGKQAWIFRVQTGDKGAAATTRTVTAEGLNMVKTPTLLMATYDADKKAIALYVDGKKAGETPVPPIWQAPGPLQLGRSKHHNIWTGPWQGALHSIKTYDMAFTAEQAAAYKEGKLEPSPKPTHAWLLT</sequence>
<evidence type="ECO:0000313" key="7">
    <source>
        <dbReference type="Proteomes" id="UP001432039"/>
    </source>
</evidence>
<feature type="domain" description="LamG-like jellyroll fold" evidence="5">
    <location>
        <begin position="248"/>
        <end position="390"/>
    </location>
</feature>
<feature type="compositionally biased region" description="Low complexity" evidence="3">
    <location>
        <begin position="168"/>
        <end position="179"/>
    </location>
</feature>
<evidence type="ECO:0000256" key="2">
    <source>
        <dbReference type="ARBA" id="ARBA00023157"/>
    </source>
</evidence>
<name>A0ABZ1TEC1_STRVG</name>
<gene>
    <name evidence="6" type="ORF">OG517_18065</name>
</gene>
<dbReference type="Proteomes" id="UP001432039">
    <property type="component" value="Chromosome"/>
</dbReference>
<organism evidence="6 7">
    <name type="scientific">Streptomyces virginiae</name>
    <name type="common">Streptomyces cinnamonensis</name>
    <dbReference type="NCBI Taxonomy" id="1961"/>
    <lineage>
        <taxon>Bacteria</taxon>
        <taxon>Bacillati</taxon>
        <taxon>Actinomycetota</taxon>
        <taxon>Actinomycetes</taxon>
        <taxon>Kitasatosporales</taxon>
        <taxon>Streptomycetaceae</taxon>
        <taxon>Streptomyces</taxon>
    </lineage>
</organism>
<dbReference type="Gene3D" id="2.60.120.200">
    <property type="match status" value="1"/>
</dbReference>